<organism evidence="2 3">
    <name type="scientific">Nesidiocoris tenuis</name>
    <dbReference type="NCBI Taxonomy" id="355587"/>
    <lineage>
        <taxon>Eukaryota</taxon>
        <taxon>Metazoa</taxon>
        <taxon>Ecdysozoa</taxon>
        <taxon>Arthropoda</taxon>
        <taxon>Hexapoda</taxon>
        <taxon>Insecta</taxon>
        <taxon>Pterygota</taxon>
        <taxon>Neoptera</taxon>
        <taxon>Paraneoptera</taxon>
        <taxon>Hemiptera</taxon>
        <taxon>Heteroptera</taxon>
        <taxon>Panheteroptera</taxon>
        <taxon>Cimicomorpha</taxon>
        <taxon>Miridae</taxon>
        <taxon>Dicyphina</taxon>
        <taxon>Nesidiocoris</taxon>
    </lineage>
</organism>
<feature type="region of interest" description="Disordered" evidence="1">
    <location>
        <begin position="1"/>
        <end position="32"/>
    </location>
</feature>
<feature type="compositionally biased region" description="Low complexity" evidence="1">
    <location>
        <begin position="71"/>
        <end position="82"/>
    </location>
</feature>
<reference evidence="2 3" key="1">
    <citation type="submission" date="2023-09" db="EMBL/GenBank/DDBJ databases">
        <title>Nesidiocoris tenuis whole genome shotgun sequence.</title>
        <authorList>
            <person name="Shibata T."/>
            <person name="Shimoda M."/>
            <person name="Kobayashi T."/>
            <person name="Uehara T."/>
        </authorList>
    </citation>
    <scope>NUCLEOTIDE SEQUENCE [LARGE SCALE GENOMIC DNA]</scope>
    <source>
        <strain evidence="2 3">Japan</strain>
    </source>
</reference>
<name>A0ABN7A731_9HEMI</name>
<feature type="compositionally biased region" description="Basic and acidic residues" evidence="1">
    <location>
        <begin position="15"/>
        <end position="29"/>
    </location>
</feature>
<keyword evidence="3" id="KW-1185">Reference proteome</keyword>
<evidence type="ECO:0000256" key="1">
    <source>
        <dbReference type="SAM" id="MobiDB-lite"/>
    </source>
</evidence>
<gene>
    <name evidence="2" type="ORF">NTJ_00877</name>
</gene>
<feature type="region of interest" description="Disordered" evidence="1">
    <location>
        <begin position="51"/>
        <end position="82"/>
    </location>
</feature>
<dbReference type="EMBL" id="AP028909">
    <property type="protein sequence ID" value="BES88071.1"/>
    <property type="molecule type" value="Genomic_DNA"/>
</dbReference>
<proteinExistence type="predicted"/>
<accession>A0ABN7A731</accession>
<evidence type="ECO:0000313" key="3">
    <source>
        <dbReference type="Proteomes" id="UP001307889"/>
    </source>
</evidence>
<evidence type="ECO:0000313" key="2">
    <source>
        <dbReference type="EMBL" id="BES88071.1"/>
    </source>
</evidence>
<dbReference type="Proteomes" id="UP001307889">
    <property type="component" value="Chromosome 1"/>
</dbReference>
<protein>
    <submittedName>
        <fullName evidence="2">Uncharacterized protein</fullName>
    </submittedName>
</protein>
<sequence length="99" mass="10522">MDPQGGQCRAIGAPRETDDGRGPGCEREGVGVGVDPSAQFLRYRKESIKAGNCAFGPSSPPVRPKPTVVQSTSTSRSSLSTSCWRVHTRPAQKTTSVTF</sequence>